<accession>A0A164IUS0</accession>
<proteinExistence type="predicted"/>
<comment type="caution">
    <text evidence="1">The sequence shown here is derived from an EMBL/GenBank/DDBJ whole genome shotgun (WGS) entry which is preliminary data.</text>
</comment>
<reference evidence="1 2" key="1">
    <citation type="submission" date="2016-03" db="EMBL/GenBank/DDBJ databases">
        <title>EvidentialGene: Evidence-directed Construction of Genes on Genomes.</title>
        <authorList>
            <person name="Gilbert D.G."/>
            <person name="Choi J.-H."/>
            <person name="Mockaitis K."/>
            <person name="Colbourne J."/>
            <person name="Pfrender M."/>
        </authorList>
    </citation>
    <scope>NUCLEOTIDE SEQUENCE [LARGE SCALE GENOMIC DNA]</scope>
    <source>
        <strain evidence="1 2">Xinb3</strain>
        <tissue evidence="1">Complete organism</tissue>
    </source>
</reference>
<dbReference type="Proteomes" id="UP000076858">
    <property type="component" value="Unassembled WGS sequence"/>
</dbReference>
<organism evidence="1 2">
    <name type="scientific">Daphnia magna</name>
    <dbReference type="NCBI Taxonomy" id="35525"/>
    <lineage>
        <taxon>Eukaryota</taxon>
        <taxon>Metazoa</taxon>
        <taxon>Ecdysozoa</taxon>
        <taxon>Arthropoda</taxon>
        <taxon>Crustacea</taxon>
        <taxon>Branchiopoda</taxon>
        <taxon>Diplostraca</taxon>
        <taxon>Cladocera</taxon>
        <taxon>Anomopoda</taxon>
        <taxon>Daphniidae</taxon>
        <taxon>Daphnia</taxon>
    </lineage>
</organism>
<evidence type="ECO:0000313" key="1">
    <source>
        <dbReference type="EMBL" id="KZS01645.1"/>
    </source>
</evidence>
<keyword evidence="2" id="KW-1185">Reference proteome</keyword>
<dbReference type="AlphaFoldDB" id="A0A164IUS0"/>
<protein>
    <submittedName>
        <fullName evidence="1">Uncharacterized protein</fullName>
    </submittedName>
</protein>
<evidence type="ECO:0000313" key="2">
    <source>
        <dbReference type="Proteomes" id="UP000076858"/>
    </source>
</evidence>
<name>A0A164IUS0_9CRUS</name>
<dbReference type="EMBL" id="LRGB01006413">
    <property type="protein sequence ID" value="KZS01645.1"/>
    <property type="molecule type" value="Genomic_DNA"/>
</dbReference>
<sequence>MSVQISSNAVSVYWQNQTESFSELLKKFLRNIRCASRRYRVQNEYDRLNDPIISKAYSTMLTAENRCSGGPKRRFLR</sequence>
<gene>
    <name evidence="1" type="ORF">APZ42_001632</name>
</gene>